<reference evidence="1 2" key="1">
    <citation type="submission" date="2020-08" db="EMBL/GenBank/DDBJ databases">
        <title>Genomic Encyclopedia of Type Strains, Phase IV (KMG-IV): sequencing the most valuable type-strain genomes for metagenomic binning, comparative biology and taxonomic classification.</title>
        <authorList>
            <person name="Goeker M."/>
        </authorList>
    </citation>
    <scope>NUCLEOTIDE SEQUENCE [LARGE SCALE GENOMIC DNA]</scope>
    <source>
        <strain evidence="1 2">DSM 44197</strain>
    </source>
</reference>
<protein>
    <submittedName>
        <fullName evidence="1">Uncharacterized protein</fullName>
    </submittedName>
</protein>
<dbReference type="Proteomes" id="UP000572680">
    <property type="component" value="Unassembled WGS sequence"/>
</dbReference>
<dbReference type="AlphaFoldDB" id="A0A7W3QMN0"/>
<sequence length="72" mass="7864">MGVASNPSAANRRVAARMIRSLSSSPRRIRDHSIASSDLALSSGHRQGFRPNWETKDGRLIDSSPVTSIVKF</sequence>
<dbReference type="EMBL" id="JACJIA010000005">
    <property type="protein sequence ID" value="MBA8952676.1"/>
    <property type="molecule type" value="Genomic_DNA"/>
</dbReference>
<comment type="caution">
    <text evidence="1">The sequence shown here is derived from an EMBL/GenBank/DDBJ whole genome shotgun (WGS) entry which is preliminary data.</text>
</comment>
<gene>
    <name evidence="1" type="ORF">HNR61_004322</name>
</gene>
<evidence type="ECO:0000313" key="2">
    <source>
        <dbReference type="Proteomes" id="UP000572680"/>
    </source>
</evidence>
<accession>A0A7W3QMN0</accession>
<keyword evidence="2" id="KW-1185">Reference proteome</keyword>
<organism evidence="1 2">
    <name type="scientific">Actinomadura namibiensis</name>
    <dbReference type="NCBI Taxonomy" id="182080"/>
    <lineage>
        <taxon>Bacteria</taxon>
        <taxon>Bacillati</taxon>
        <taxon>Actinomycetota</taxon>
        <taxon>Actinomycetes</taxon>
        <taxon>Streptosporangiales</taxon>
        <taxon>Thermomonosporaceae</taxon>
        <taxon>Actinomadura</taxon>
    </lineage>
</organism>
<name>A0A7W3QMN0_ACTNM</name>
<dbReference type="RefSeq" id="WP_182845231.1">
    <property type="nucleotide sequence ID" value="NZ_BAAALP010000005.1"/>
</dbReference>
<evidence type="ECO:0000313" key="1">
    <source>
        <dbReference type="EMBL" id="MBA8952676.1"/>
    </source>
</evidence>
<proteinExistence type="predicted"/>